<evidence type="ECO:0000256" key="3">
    <source>
        <dbReference type="ARBA" id="ARBA00022827"/>
    </source>
</evidence>
<evidence type="ECO:0000256" key="2">
    <source>
        <dbReference type="ARBA" id="ARBA00022630"/>
    </source>
</evidence>
<comment type="cofactor">
    <cofactor evidence="1">
        <name>FAD</name>
        <dbReference type="ChEBI" id="CHEBI:57692"/>
    </cofactor>
</comment>
<reference evidence="7" key="1">
    <citation type="journal article" date="2019" name="Int. J. Syst. Evol. Microbiol.">
        <title>The Global Catalogue of Microorganisms (GCM) 10K type strain sequencing project: providing services to taxonomists for standard genome sequencing and annotation.</title>
        <authorList>
            <consortium name="The Broad Institute Genomics Platform"/>
            <consortium name="The Broad Institute Genome Sequencing Center for Infectious Disease"/>
            <person name="Wu L."/>
            <person name="Ma J."/>
        </authorList>
    </citation>
    <scope>NUCLEOTIDE SEQUENCE [LARGE SCALE GENOMIC DNA]</scope>
    <source>
        <strain evidence="7">KCTC 52366</strain>
    </source>
</reference>
<dbReference type="Pfam" id="PF00890">
    <property type="entry name" value="FAD_binding_2"/>
    <property type="match status" value="1"/>
</dbReference>
<dbReference type="InterPro" id="IPR050315">
    <property type="entry name" value="FAD-oxidoreductase_2"/>
</dbReference>
<dbReference type="InterPro" id="IPR027477">
    <property type="entry name" value="Succ_DH/fumarate_Rdtase_cat_sf"/>
</dbReference>
<evidence type="ECO:0000256" key="1">
    <source>
        <dbReference type="ARBA" id="ARBA00001974"/>
    </source>
</evidence>
<dbReference type="EMBL" id="JBHRTB010000010">
    <property type="protein sequence ID" value="MFC3145512.1"/>
    <property type="molecule type" value="Genomic_DNA"/>
</dbReference>
<organism evidence="6 7">
    <name type="scientific">Psychromarinibacter halotolerans</name>
    <dbReference type="NCBI Taxonomy" id="1775175"/>
    <lineage>
        <taxon>Bacteria</taxon>
        <taxon>Pseudomonadati</taxon>
        <taxon>Pseudomonadota</taxon>
        <taxon>Alphaproteobacteria</taxon>
        <taxon>Rhodobacterales</taxon>
        <taxon>Paracoccaceae</taxon>
        <taxon>Psychromarinibacter</taxon>
    </lineage>
</organism>
<name>A0ABV7H2C1_9RHOB</name>
<sequence>MTVTLTTAATPETPDIEVDVLVVGGGGCGLVAAIAADAAGASVAVLEKQSRLAGNTALSSGSIPGAGTRLQAAAGVTDGPDVFRNDLMRVSGPHDADHLTERLAGLSAELVEWLIDEAHVGLTLVAGYKHVGHSVTRLHAPPSRTGAELMADLEAEAERRGIPVAPGQPVVELTVADGRVTGAIARDPDGRESRIGAKAVILAANGFGGARDLVAELCPGAQAATYAGATGSTGEALRWGRALGARTGNLGAYQGHAGLAARSGVLVTWTVVERGGFVVDASGQRIGDETLGYSAFAGVELAATGPLFMVYDARIEADVAAGQPEFAEIARMGDAVAGATAGELAQAIGVPGDALTATIDAAAAAAAGQADAFGRTAWGLGALQAPYRATRITPALFHTQGGLAVDRDARVIGADGAPIPGLYAGGGAATGISGRDGGNGYVSGNGLLSALGLGLIAGRSAVADAAVPDGEPNLKVQQGVTT</sequence>
<dbReference type="Gene3D" id="3.90.700.10">
    <property type="entry name" value="Succinate dehydrogenase/fumarate reductase flavoprotein, catalytic domain"/>
    <property type="match status" value="1"/>
</dbReference>
<keyword evidence="2" id="KW-0285">Flavoprotein</keyword>
<proteinExistence type="predicted"/>
<keyword evidence="4" id="KW-0560">Oxidoreductase</keyword>
<dbReference type="PANTHER" id="PTHR43400:SF10">
    <property type="entry name" value="3-OXOSTEROID 1-DEHYDROGENASE"/>
    <property type="match status" value="1"/>
</dbReference>
<feature type="domain" description="FAD-dependent oxidoreductase 2 FAD-binding" evidence="5">
    <location>
        <begin position="19"/>
        <end position="437"/>
    </location>
</feature>
<gene>
    <name evidence="6" type="ORF">ACFOGP_22515</name>
</gene>
<dbReference type="Gene3D" id="3.50.50.60">
    <property type="entry name" value="FAD/NAD(P)-binding domain"/>
    <property type="match status" value="1"/>
</dbReference>
<dbReference type="PRINTS" id="PR00411">
    <property type="entry name" value="PNDRDTASEI"/>
</dbReference>
<keyword evidence="7" id="KW-1185">Reference proteome</keyword>
<dbReference type="RefSeq" id="WP_275632467.1">
    <property type="nucleotide sequence ID" value="NZ_JARGYD010000003.1"/>
</dbReference>
<dbReference type="PANTHER" id="PTHR43400">
    <property type="entry name" value="FUMARATE REDUCTASE"/>
    <property type="match status" value="1"/>
</dbReference>
<dbReference type="InterPro" id="IPR036188">
    <property type="entry name" value="FAD/NAD-bd_sf"/>
</dbReference>
<evidence type="ECO:0000256" key="4">
    <source>
        <dbReference type="ARBA" id="ARBA00023002"/>
    </source>
</evidence>
<dbReference type="SUPFAM" id="SSF51905">
    <property type="entry name" value="FAD/NAD(P)-binding domain"/>
    <property type="match status" value="1"/>
</dbReference>
<keyword evidence="3" id="KW-0274">FAD</keyword>
<evidence type="ECO:0000313" key="7">
    <source>
        <dbReference type="Proteomes" id="UP001595632"/>
    </source>
</evidence>
<comment type="caution">
    <text evidence="6">The sequence shown here is derived from an EMBL/GenBank/DDBJ whole genome shotgun (WGS) entry which is preliminary data.</text>
</comment>
<dbReference type="SUPFAM" id="SSF56425">
    <property type="entry name" value="Succinate dehydrogenase/fumarate reductase flavoprotein, catalytic domain"/>
    <property type="match status" value="1"/>
</dbReference>
<evidence type="ECO:0000313" key="6">
    <source>
        <dbReference type="EMBL" id="MFC3145512.1"/>
    </source>
</evidence>
<dbReference type="Proteomes" id="UP001595632">
    <property type="component" value="Unassembled WGS sequence"/>
</dbReference>
<evidence type="ECO:0000259" key="5">
    <source>
        <dbReference type="Pfam" id="PF00890"/>
    </source>
</evidence>
<accession>A0ABV7H2C1</accession>
<protein>
    <submittedName>
        <fullName evidence="6">FAD-dependent oxidoreductase</fullName>
    </submittedName>
</protein>
<dbReference type="InterPro" id="IPR003953">
    <property type="entry name" value="FAD-dep_OxRdtase_2_FAD-bd"/>
</dbReference>